<evidence type="ECO:0000256" key="1">
    <source>
        <dbReference type="ARBA" id="ARBA00022553"/>
    </source>
</evidence>
<dbReference type="Pfam" id="PF00072">
    <property type="entry name" value="Response_reg"/>
    <property type="match status" value="1"/>
</dbReference>
<feature type="modified residue" description="4-aspartylphosphate" evidence="2">
    <location>
        <position position="57"/>
    </location>
</feature>
<dbReference type="SUPFAM" id="SSF52172">
    <property type="entry name" value="CheY-like"/>
    <property type="match status" value="1"/>
</dbReference>
<dbReference type="AlphaFoldDB" id="A0A7C4KL75"/>
<name>A0A7C4KL75_9CHLR</name>
<comment type="caution">
    <text evidence="4">The sequence shown here is derived from an EMBL/GenBank/DDBJ whole genome shotgun (WGS) entry which is preliminary data.</text>
</comment>
<gene>
    <name evidence="4" type="ORF">ENT37_12615</name>
</gene>
<accession>A0A7C4KL75</accession>
<organism evidence="4">
    <name type="scientific">Anaerolinea thermolimosa</name>
    <dbReference type="NCBI Taxonomy" id="229919"/>
    <lineage>
        <taxon>Bacteria</taxon>
        <taxon>Bacillati</taxon>
        <taxon>Chloroflexota</taxon>
        <taxon>Anaerolineae</taxon>
        <taxon>Anaerolineales</taxon>
        <taxon>Anaerolineaceae</taxon>
        <taxon>Anaerolinea</taxon>
    </lineage>
</organism>
<dbReference type="EMBL" id="DSYK01000630">
    <property type="protein sequence ID" value="HGS22691.1"/>
    <property type="molecule type" value="Genomic_DNA"/>
</dbReference>
<dbReference type="GO" id="GO:0000160">
    <property type="term" value="P:phosphorelay signal transduction system"/>
    <property type="evidence" value="ECO:0007669"/>
    <property type="project" value="InterPro"/>
</dbReference>
<protein>
    <submittedName>
        <fullName evidence="4">Response regulator</fullName>
    </submittedName>
</protein>
<dbReference type="SMART" id="SM00448">
    <property type="entry name" value="REC"/>
    <property type="match status" value="1"/>
</dbReference>
<sequence>MSKPLVLIIEDDADLVRLYEMLLSLVETSVETDVCRDGKTGLERVQREPEPRLILLDMHLPHVQGTEIYKAAREKTASTIVVVTADVLAAKDMLATADHVVTKPFDALVFKNFLTELLKP</sequence>
<evidence type="ECO:0000313" key="4">
    <source>
        <dbReference type="EMBL" id="HGS22691.1"/>
    </source>
</evidence>
<dbReference type="PANTHER" id="PTHR44591:SF3">
    <property type="entry name" value="RESPONSE REGULATORY DOMAIN-CONTAINING PROTEIN"/>
    <property type="match status" value="1"/>
</dbReference>
<reference evidence="4" key="1">
    <citation type="journal article" date="2020" name="mSystems">
        <title>Genome- and Community-Level Interaction Insights into Carbon Utilization and Element Cycling Functions of Hydrothermarchaeota in Hydrothermal Sediment.</title>
        <authorList>
            <person name="Zhou Z."/>
            <person name="Liu Y."/>
            <person name="Xu W."/>
            <person name="Pan J."/>
            <person name="Luo Z.H."/>
            <person name="Li M."/>
        </authorList>
    </citation>
    <scope>NUCLEOTIDE SEQUENCE [LARGE SCALE GENOMIC DNA]</scope>
    <source>
        <strain evidence="4">SpSt-573</strain>
    </source>
</reference>
<feature type="domain" description="Response regulatory" evidence="3">
    <location>
        <begin position="5"/>
        <end position="118"/>
    </location>
</feature>
<dbReference type="PANTHER" id="PTHR44591">
    <property type="entry name" value="STRESS RESPONSE REGULATOR PROTEIN 1"/>
    <property type="match status" value="1"/>
</dbReference>
<dbReference type="InterPro" id="IPR001789">
    <property type="entry name" value="Sig_transdc_resp-reg_receiver"/>
</dbReference>
<dbReference type="Gene3D" id="3.40.50.2300">
    <property type="match status" value="1"/>
</dbReference>
<keyword evidence="1 2" id="KW-0597">Phosphoprotein</keyword>
<evidence type="ECO:0000256" key="2">
    <source>
        <dbReference type="PROSITE-ProRule" id="PRU00169"/>
    </source>
</evidence>
<evidence type="ECO:0000259" key="3">
    <source>
        <dbReference type="PROSITE" id="PS50110"/>
    </source>
</evidence>
<proteinExistence type="predicted"/>
<dbReference type="PROSITE" id="PS50110">
    <property type="entry name" value="RESPONSE_REGULATORY"/>
    <property type="match status" value="1"/>
</dbReference>
<dbReference type="InterPro" id="IPR011006">
    <property type="entry name" value="CheY-like_superfamily"/>
</dbReference>
<dbReference type="InterPro" id="IPR050595">
    <property type="entry name" value="Bact_response_regulator"/>
</dbReference>